<dbReference type="PROSITE" id="PS50835">
    <property type="entry name" value="IG_LIKE"/>
    <property type="match status" value="1"/>
</dbReference>
<comment type="caution">
    <text evidence="1">The sequence shown here is derived from an EMBL/GenBank/DDBJ whole genome shotgun (WGS) entry which is preliminary data.</text>
</comment>
<reference evidence="1" key="1">
    <citation type="submission" date="2020-04" db="EMBL/GenBank/DDBJ databases">
        <authorList>
            <person name="Alioto T."/>
            <person name="Alioto T."/>
            <person name="Gomez Garrido J."/>
        </authorList>
    </citation>
    <scope>NUCLEOTIDE SEQUENCE</scope>
    <source>
        <strain evidence="1">A484AB</strain>
    </source>
</reference>
<dbReference type="InterPro" id="IPR007110">
    <property type="entry name" value="Ig-like_dom"/>
</dbReference>
<dbReference type="InterPro" id="IPR013783">
    <property type="entry name" value="Ig-like_fold"/>
</dbReference>
<dbReference type="GO" id="GO:0016301">
    <property type="term" value="F:kinase activity"/>
    <property type="evidence" value="ECO:0007669"/>
    <property type="project" value="UniProtKB-KW"/>
</dbReference>
<name>A0A7D9JWH2_PARCT</name>
<dbReference type="AlphaFoldDB" id="A0A7D9JWH2"/>
<dbReference type="InterPro" id="IPR003599">
    <property type="entry name" value="Ig_sub"/>
</dbReference>
<dbReference type="Pfam" id="PF13927">
    <property type="entry name" value="Ig_3"/>
    <property type="match status" value="1"/>
</dbReference>
<dbReference type="Proteomes" id="UP001152795">
    <property type="component" value="Unassembled WGS sequence"/>
</dbReference>
<accession>A0A7D9JWH2</accession>
<proteinExistence type="predicted"/>
<organism evidence="1 2">
    <name type="scientific">Paramuricea clavata</name>
    <name type="common">Red gorgonian</name>
    <name type="synonym">Violescent sea-whip</name>
    <dbReference type="NCBI Taxonomy" id="317549"/>
    <lineage>
        <taxon>Eukaryota</taxon>
        <taxon>Metazoa</taxon>
        <taxon>Cnidaria</taxon>
        <taxon>Anthozoa</taxon>
        <taxon>Octocorallia</taxon>
        <taxon>Malacalcyonacea</taxon>
        <taxon>Plexauridae</taxon>
        <taxon>Paramuricea</taxon>
    </lineage>
</organism>
<dbReference type="EMBL" id="CACRXK020021986">
    <property type="protein sequence ID" value="CAB4036394.1"/>
    <property type="molecule type" value="Genomic_DNA"/>
</dbReference>
<evidence type="ECO:0000313" key="1">
    <source>
        <dbReference type="EMBL" id="CAB4036394.1"/>
    </source>
</evidence>
<dbReference type="SMART" id="SM00409">
    <property type="entry name" value="IG"/>
    <property type="match status" value="1"/>
</dbReference>
<dbReference type="InterPro" id="IPR036179">
    <property type="entry name" value="Ig-like_dom_sf"/>
</dbReference>
<protein>
    <submittedName>
        <fullName evidence="1">Inactive tyrosine- kinase 7-like</fullName>
    </submittedName>
</protein>
<dbReference type="Gene3D" id="2.60.40.10">
    <property type="entry name" value="Immunoglobulins"/>
    <property type="match status" value="1"/>
</dbReference>
<sequence>MINRSVSVEVKVIPIVAVSPLYVVATEGDPVTLKCNAGDEENLEIMWHNSTQSGSFGRTRELYLSNIKLPVGHLRYAVEYWCVATNSGVIGRSQNVTVHILSKDFNKFCAEENSSGNYTWEKTPVDVSVIKYCPQGKI</sequence>
<feature type="non-terminal residue" evidence="1">
    <location>
        <position position="138"/>
    </location>
</feature>
<dbReference type="OrthoDB" id="5989160at2759"/>
<keyword evidence="1" id="KW-0418">Kinase</keyword>
<keyword evidence="1" id="KW-0808">Transferase</keyword>
<dbReference type="SUPFAM" id="SSF48726">
    <property type="entry name" value="Immunoglobulin"/>
    <property type="match status" value="1"/>
</dbReference>
<gene>
    <name evidence="1" type="ORF">PACLA_8A006460</name>
</gene>
<keyword evidence="2" id="KW-1185">Reference proteome</keyword>
<evidence type="ECO:0000313" key="2">
    <source>
        <dbReference type="Proteomes" id="UP001152795"/>
    </source>
</evidence>